<evidence type="ECO:0000256" key="3">
    <source>
        <dbReference type="ARBA" id="ARBA00023002"/>
    </source>
</evidence>
<dbReference type="NCBIfam" id="NF001540">
    <property type="entry name" value="PRK00366.1"/>
    <property type="match status" value="1"/>
</dbReference>
<proteinExistence type="inferred from homology"/>
<evidence type="ECO:0000313" key="10">
    <source>
        <dbReference type="EMBL" id="KAB3531344.1"/>
    </source>
</evidence>
<dbReference type="InterPro" id="IPR058579">
    <property type="entry name" value="IspG_C"/>
</dbReference>
<dbReference type="PIRSF" id="PIRSF004640">
    <property type="entry name" value="IspG"/>
    <property type="match status" value="1"/>
</dbReference>
<dbReference type="InterPro" id="IPR011005">
    <property type="entry name" value="Dihydropteroate_synth-like_sf"/>
</dbReference>
<dbReference type="EMBL" id="WBZB01000013">
    <property type="protein sequence ID" value="KAB3531344.1"/>
    <property type="molecule type" value="Genomic_DNA"/>
</dbReference>
<dbReference type="EC" id="1.17.7.3" evidence="7"/>
<dbReference type="FunFam" id="3.20.20.20:FF:000001">
    <property type="entry name" value="4-hydroxy-3-methylbut-2-en-1-yl diphosphate synthase (flavodoxin)"/>
    <property type="match status" value="1"/>
</dbReference>
<dbReference type="InterPro" id="IPR045854">
    <property type="entry name" value="NO2/SO3_Rdtase_4Fe4S_sf"/>
</dbReference>
<gene>
    <name evidence="7 10" type="primary">ispG</name>
    <name evidence="10" type="synonym">gcpE</name>
    <name evidence="10" type="ORF">F8153_03975</name>
</gene>
<dbReference type="GO" id="GO:0051539">
    <property type="term" value="F:4 iron, 4 sulfur cluster binding"/>
    <property type="evidence" value="ECO:0007669"/>
    <property type="project" value="UniProtKB-UniRule"/>
</dbReference>
<comment type="cofactor">
    <cofactor evidence="7">
        <name>[4Fe-4S] cluster</name>
        <dbReference type="ChEBI" id="CHEBI:49883"/>
    </cofactor>
    <text evidence="7">Binds 1 [4Fe-4S] cluster.</text>
</comment>
<dbReference type="GO" id="GO:0141197">
    <property type="term" value="F:4-hydroxy-3-methylbut-2-enyl-diphosphate synthase activity (flavodoxin)"/>
    <property type="evidence" value="ECO:0007669"/>
    <property type="project" value="UniProtKB-EC"/>
</dbReference>
<dbReference type="Gene3D" id="3.20.20.20">
    <property type="entry name" value="Dihydropteroate synthase-like"/>
    <property type="match status" value="1"/>
</dbReference>
<dbReference type="GO" id="GO:0046429">
    <property type="term" value="F:4-hydroxy-3-methylbut-2-en-1-yl diphosphate synthase activity (ferredoxin)"/>
    <property type="evidence" value="ECO:0007669"/>
    <property type="project" value="UniProtKB-UniRule"/>
</dbReference>
<evidence type="ECO:0000259" key="9">
    <source>
        <dbReference type="Pfam" id="PF26540"/>
    </source>
</evidence>
<comment type="pathway">
    <text evidence="7">Isoprenoid biosynthesis; isopentenyl diphosphate biosynthesis via DXP pathway; isopentenyl diphosphate from 1-deoxy-D-xylulose 5-phosphate: step 5/6.</text>
</comment>
<dbReference type="GO" id="GO:0016114">
    <property type="term" value="P:terpenoid biosynthetic process"/>
    <property type="evidence" value="ECO:0007669"/>
    <property type="project" value="InterPro"/>
</dbReference>
<dbReference type="AlphaFoldDB" id="A0A833HPT9"/>
<dbReference type="InterPro" id="IPR058578">
    <property type="entry name" value="IspG_TIM"/>
</dbReference>
<dbReference type="GO" id="GO:0019288">
    <property type="term" value="P:isopentenyl diphosphate biosynthetic process, methylerythritol 4-phosphate pathway"/>
    <property type="evidence" value="ECO:0007669"/>
    <property type="project" value="UniProtKB-UniRule"/>
</dbReference>
<name>A0A833HPT9_9FIRM</name>
<feature type="binding site" evidence="7">
    <location>
        <position position="305"/>
    </location>
    <ligand>
        <name>[4Fe-4S] cluster</name>
        <dbReference type="ChEBI" id="CHEBI:49883"/>
    </ligand>
</feature>
<feature type="domain" description="IspG C-terminal" evidence="9">
    <location>
        <begin position="260"/>
        <end position="347"/>
    </location>
</feature>
<dbReference type="PANTHER" id="PTHR30454">
    <property type="entry name" value="4-HYDROXY-3-METHYLBUT-2-EN-1-YL DIPHOSPHATE SYNTHASE"/>
    <property type="match status" value="1"/>
</dbReference>
<protein>
    <recommendedName>
        <fullName evidence="7">4-hydroxy-3-methylbut-2-en-1-yl diphosphate synthase (flavodoxin)</fullName>
        <ecNumber evidence="7">1.17.7.3</ecNumber>
    </recommendedName>
    <alternativeName>
        <fullName evidence="7">1-hydroxy-2-methyl-2-(E)-butenyl 4-diphosphate synthase</fullName>
    </alternativeName>
</protein>
<dbReference type="PANTHER" id="PTHR30454:SF0">
    <property type="entry name" value="4-HYDROXY-3-METHYLBUT-2-EN-1-YL DIPHOSPHATE SYNTHASE (FERREDOXIN), CHLOROPLASTIC"/>
    <property type="match status" value="1"/>
</dbReference>
<keyword evidence="2 7" id="KW-0479">Metal-binding</keyword>
<evidence type="ECO:0000256" key="2">
    <source>
        <dbReference type="ARBA" id="ARBA00022723"/>
    </source>
</evidence>
<keyword evidence="5 7" id="KW-0411">Iron-sulfur</keyword>
<reference evidence="10 11" key="1">
    <citation type="submission" date="2019-10" db="EMBL/GenBank/DDBJ databases">
        <title>Alkaliphilus serpentinus sp. nov. and Alkaliphilus pronyensis sp. nov., two novel anaerobic alkaliphilic species isolated from the serpentinized-hosted hydrothermal field of the Prony Bay (New Caledonia).</title>
        <authorList>
            <person name="Postec A."/>
        </authorList>
    </citation>
    <scope>NUCLEOTIDE SEQUENCE [LARGE SCALE GENOMIC DNA]</scope>
    <source>
        <strain evidence="10 11">LacT</strain>
    </source>
</reference>
<dbReference type="OrthoDB" id="9803214at2"/>
<evidence type="ECO:0000256" key="5">
    <source>
        <dbReference type="ARBA" id="ARBA00023014"/>
    </source>
</evidence>
<dbReference type="HAMAP" id="MF_00159">
    <property type="entry name" value="IspG"/>
    <property type="match status" value="1"/>
</dbReference>
<dbReference type="NCBIfam" id="TIGR00612">
    <property type="entry name" value="ispG_gcpE"/>
    <property type="match status" value="1"/>
</dbReference>
<evidence type="ECO:0000259" key="8">
    <source>
        <dbReference type="Pfam" id="PF04551"/>
    </source>
</evidence>
<evidence type="ECO:0000256" key="4">
    <source>
        <dbReference type="ARBA" id="ARBA00023004"/>
    </source>
</evidence>
<sequence length="348" mass="37810">MRKETRPVKCGNLYVGGQHPISVQSMTTTDPIKIEESISQILRLQEANCDIVRVAVPSMESAYSLHKIIDKISIPLVADIHFDYRIALEAIHQGVDGLRLNPGNIGSKERVREVVKAASEKKIPIRIGVNAGSLEKELLKKYHHPTAEAMVESAMGHVRILEELGFQDIVISLKASDVVMTVKAYELISEITNYPLHVGITEAGTIWSGTIKSAIGIGSLLLKGIGDTIRVSLTGDPVEEVKVGRQILKSLGIVQNEITIISCPTCGRCQVDLIKLANEAEKRIGNIKKPIKLAIMGCAVNGPGEAKEADIGIAGGKDSVLLFKKGQIIKKIPEDQALEVLIKEIEEL</sequence>
<evidence type="ECO:0000313" key="11">
    <source>
        <dbReference type="Proteomes" id="UP000465601"/>
    </source>
</evidence>
<evidence type="ECO:0000256" key="1">
    <source>
        <dbReference type="ARBA" id="ARBA00022485"/>
    </source>
</evidence>
<comment type="function">
    <text evidence="7">Converts 2C-methyl-D-erythritol 2,4-cyclodiphosphate (ME-2,4cPP) into 1-hydroxy-2-methyl-2-(E)-butenyl 4-diphosphate.</text>
</comment>
<keyword evidence="3 7" id="KW-0560">Oxidoreductase</keyword>
<comment type="catalytic activity">
    <reaction evidence="7">
        <text>(2E)-4-hydroxy-3-methylbut-2-enyl diphosphate + oxidized [flavodoxin] + H2O + 2 H(+) = 2-C-methyl-D-erythritol 2,4-cyclic diphosphate + reduced [flavodoxin]</text>
        <dbReference type="Rhea" id="RHEA:43604"/>
        <dbReference type="Rhea" id="RHEA-COMP:10622"/>
        <dbReference type="Rhea" id="RHEA-COMP:10623"/>
        <dbReference type="ChEBI" id="CHEBI:15377"/>
        <dbReference type="ChEBI" id="CHEBI:15378"/>
        <dbReference type="ChEBI" id="CHEBI:57618"/>
        <dbReference type="ChEBI" id="CHEBI:58210"/>
        <dbReference type="ChEBI" id="CHEBI:58483"/>
        <dbReference type="ChEBI" id="CHEBI:128753"/>
        <dbReference type="EC" id="1.17.7.3"/>
    </reaction>
</comment>
<comment type="caution">
    <text evidence="10">The sequence shown here is derived from an EMBL/GenBank/DDBJ whole genome shotgun (WGS) entry which is preliminary data.</text>
</comment>
<dbReference type="InterPro" id="IPR004588">
    <property type="entry name" value="IspG_bac-typ"/>
</dbReference>
<evidence type="ECO:0000256" key="7">
    <source>
        <dbReference type="HAMAP-Rule" id="MF_00159"/>
    </source>
</evidence>
<keyword evidence="1 7" id="KW-0004">4Fe-4S</keyword>
<feature type="binding site" evidence="7">
    <location>
        <position position="298"/>
    </location>
    <ligand>
        <name>[4Fe-4S] cluster</name>
        <dbReference type="ChEBI" id="CHEBI:49883"/>
    </ligand>
</feature>
<dbReference type="SUPFAM" id="SSF56014">
    <property type="entry name" value="Nitrite and sulphite reductase 4Fe-4S domain-like"/>
    <property type="match status" value="1"/>
</dbReference>
<comment type="similarity">
    <text evidence="7">Belongs to the IspG family.</text>
</comment>
<dbReference type="InterPro" id="IPR016425">
    <property type="entry name" value="IspG_bac"/>
</dbReference>
<dbReference type="Pfam" id="PF26540">
    <property type="entry name" value="GcpE_C"/>
    <property type="match status" value="1"/>
</dbReference>
<keyword evidence="6 7" id="KW-0414">Isoprene biosynthesis</keyword>
<feature type="binding site" evidence="7">
    <location>
        <position position="266"/>
    </location>
    <ligand>
        <name>[4Fe-4S] cluster</name>
        <dbReference type="ChEBI" id="CHEBI:49883"/>
    </ligand>
</feature>
<dbReference type="UniPathway" id="UPA00056">
    <property type="reaction ID" value="UER00096"/>
</dbReference>
<dbReference type="Proteomes" id="UP000465601">
    <property type="component" value="Unassembled WGS sequence"/>
</dbReference>
<dbReference type="SUPFAM" id="SSF51717">
    <property type="entry name" value="Dihydropteroate synthetase-like"/>
    <property type="match status" value="1"/>
</dbReference>
<dbReference type="Gene3D" id="3.30.413.10">
    <property type="entry name" value="Sulfite Reductase Hemoprotein, domain 1"/>
    <property type="match status" value="1"/>
</dbReference>
<feature type="binding site" evidence="7">
    <location>
        <position position="263"/>
    </location>
    <ligand>
        <name>[4Fe-4S] cluster</name>
        <dbReference type="ChEBI" id="CHEBI:49883"/>
    </ligand>
</feature>
<accession>A0A833HPT9</accession>
<feature type="domain" description="IspG TIM-barrel" evidence="8">
    <location>
        <begin position="5"/>
        <end position="244"/>
    </location>
</feature>
<keyword evidence="4 7" id="KW-0408">Iron</keyword>
<dbReference type="RefSeq" id="WP_151865070.1">
    <property type="nucleotide sequence ID" value="NZ_WBZB01000013.1"/>
</dbReference>
<dbReference type="GO" id="GO:0005506">
    <property type="term" value="F:iron ion binding"/>
    <property type="evidence" value="ECO:0007669"/>
    <property type="project" value="InterPro"/>
</dbReference>
<organism evidence="10 11">
    <name type="scientific">Alkaliphilus serpentinus</name>
    <dbReference type="NCBI Taxonomy" id="1482731"/>
    <lineage>
        <taxon>Bacteria</taxon>
        <taxon>Bacillati</taxon>
        <taxon>Bacillota</taxon>
        <taxon>Clostridia</taxon>
        <taxon>Peptostreptococcales</taxon>
        <taxon>Natronincolaceae</taxon>
        <taxon>Alkaliphilus</taxon>
    </lineage>
</organism>
<evidence type="ECO:0000256" key="6">
    <source>
        <dbReference type="ARBA" id="ARBA00023229"/>
    </source>
</evidence>
<keyword evidence="11" id="KW-1185">Reference proteome</keyword>
<dbReference type="Pfam" id="PF04551">
    <property type="entry name" value="GcpE"/>
    <property type="match status" value="1"/>
</dbReference>